<evidence type="ECO:0000313" key="3">
    <source>
        <dbReference type="Proteomes" id="UP001243989"/>
    </source>
</evidence>
<name>A0AAI9ZWX5_9PEZI</name>
<dbReference type="RefSeq" id="XP_060448298.1">
    <property type="nucleotide sequence ID" value="XM_060582292.1"/>
</dbReference>
<dbReference type="Proteomes" id="UP001243989">
    <property type="component" value="Unassembled WGS sequence"/>
</dbReference>
<keyword evidence="3" id="KW-1185">Reference proteome</keyword>
<protein>
    <submittedName>
        <fullName evidence="2">Uncharacterized protein</fullName>
    </submittedName>
</protein>
<sequence>MGFPSSRPNMAPRPLCKNNRQWDGHTIDLATMVTVYLIRAAPCRPFRFFSSTVPAHTGTKSAARDSAKSSENDHGVSVGLPREKHDTKAAWLWDNTSINLELNRKEVEVVVVQILRPGSRKKSLLTARGRKPKTNQETRGHLLLVVPVGTYSGRVVALVPFVFGVAALLSTEECRIRGVECLGLCTHHVRHYAVRDWGSRGTF</sequence>
<accession>A0AAI9ZWX5</accession>
<proteinExistence type="predicted"/>
<feature type="compositionally biased region" description="Basic and acidic residues" evidence="1">
    <location>
        <begin position="62"/>
        <end position="74"/>
    </location>
</feature>
<gene>
    <name evidence="2" type="ORF">BDP81DRAFT_181723</name>
</gene>
<organism evidence="2 3">
    <name type="scientific">Colletotrichum phormii</name>
    <dbReference type="NCBI Taxonomy" id="359342"/>
    <lineage>
        <taxon>Eukaryota</taxon>
        <taxon>Fungi</taxon>
        <taxon>Dikarya</taxon>
        <taxon>Ascomycota</taxon>
        <taxon>Pezizomycotina</taxon>
        <taxon>Sordariomycetes</taxon>
        <taxon>Hypocreomycetidae</taxon>
        <taxon>Glomerellales</taxon>
        <taxon>Glomerellaceae</taxon>
        <taxon>Colletotrichum</taxon>
        <taxon>Colletotrichum acutatum species complex</taxon>
    </lineage>
</organism>
<comment type="caution">
    <text evidence="2">The sequence shown here is derived from an EMBL/GenBank/DDBJ whole genome shotgun (WGS) entry which is preliminary data.</text>
</comment>
<evidence type="ECO:0000256" key="1">
    <source>
        <dbReference type="SAM" id="MobiDB-lite"/>
    </source>
</evidence>
<reference evidence="2" key="1">
    <citation type="submission" date="2021-06" db="EMBL/GenBank/DDBJ databases">
        <title>Comparative genomics, transcriptomics and evolutionary studies reveal genomic signatures of adaptation to plant cell wall in hemibiotrophic fungi.</title>
        <authorList>
            <consortium name="DOE Joint Genome Institute"/>
            <person name="Baroncelli R."/>
            <person name="Diaz J.F."/>
            <person name="Benocci T."/>
            <person name="Peng M."/>
            <person name="Battaglia E."/>
            <person name="Haridas S."/>
            <person name="Andreopoulos W."/>
            <person name="Labutti K."/>
            <person name="Pangilinan J."/>
            <person name="Floch G.L."/>
            <person name="Makela M.R."/>
            <person name="Henrissat B."/>
            <person name="Grigoriev I.V."/>
            <person name="Crouch J.A."/>
            <person name="De Vries R.P."/>
            <person name="Sukno S.A."/>
            <person name="Thon M.R."/>
        </authorList>
    </citation>
    <scope>NUCLEOTIDE SEQUENCE</scope>
    <source>
        <strain evidence="2">CBS 102054</strain>
    </source>
</reference>
<dbReference type="AlphaFoldDB" id="A0AAI9ZWX5"/>
<dbReference type="EMBL" id="JAHMHQ010000005">
    <property type="protein sequence ID" value="KAK1639691.1"/>
    <property type="molecule type" value="Genomic_DNA"/>
</dbReference>
<evidence type="ECO:0000313" key="2">
    <source>
        <dbReference type="EMBL" id="KAK1639691.1"/>
    </source>
</evidence>
<dbReference type="GeneID" id="85467154"/>
<feature type="region of interest" description="Disordered" evidence="1">
    <location>
        <begin position="56"/>
        <end position="80"/>
    </location>
</feature>